<name>A0A4V1M574_9BACT</name>
<proteinExistence type="predicted"/>
<dbReference type="OrthoDB" id="1447594at2"/>
<keyword evidence="2" id="KW-1185">Reference proteome</keyword>
<protein>
    <submittedName>
        <fullName evidence="1">Uncharacterized protein</fullName>
    </submittedName>
</protein>
<dbReference type="AlphaFoldDB" id="A0A4V1M574"/>
<gene>
    <name evidence="1" type="ORF">ESB04_10700</name>
</gene>
<evidence type="ECO:0000313" key="2">
    <source>
        <dbReference type="Proteomes" id="UP000289455"/>
    </source>
</evidence>
<dbReference type="EMBL" id="SDHY01000007">
    <property type="protein sequence ID" value="RXK47062.1"/>
    <property type="molecule type" value="Genomic_DNA"/>
</dbReference>
<accession>A0A4V1M574</accession>
<dbReference type="RefSeq" id="WP_129027745.1">
    <property type="nucleotide sequence ID" value="NZ_SDHY01000007.1"/>
</dbReference>
<organism evidence="1 2">
    <name type="scientific">Aquirufa rosea</name>
    <dbReference type="NCBI Taxonomy" id="2509241"/>
    <lineage>
        <taxon>Bacteria</taxon>
        <taxon>Pseudomonadati</taxon>
        <taxon>Bacteroidota</taxon>
        <taxon>Cytophagia</taxon>
        <taxon>Cytophagales</taxon>
        <taxon>Flectobacillaceae</taxon>
        <taxon>Aquirufa</taxon>
    </lineage>
</organism>
<dbReference type="Proteomes" id="UP000289455">
    <property type="component" value="Unassembled WGS sequence"/>
</dbReference>
<evidence type="ECO:0000313" key="1">
    <source>
        <dbReference type="EMBL" id="RXK47062.1"/>
    </source>
</evidence>
<comment type="caution">
    <text evidence="1">The sequence shown here is derived from an EMBL/GenBank/DDBJ whole genome shotgun (WGS) entry which is preliminary data.</text>
</comment>
<sequence length="142" mass="15960">MPYKADTEIDLTAQTTGSYIIASQHRKKGNPNKSIWTITFDEEVNCFIQALNGDWKIGKEAWGVKVIGDILQVVGLNNNRQELKLAKFVDGTNTNVWHGYPADYMSKAQDRPATNILKVWVDNGFLTKAKMSKIRLGQSCNL</sequence>
<reference evidence="1 2" key="1">
    <citation type="submission" date="2019-01" db="EMBL/GenBank/DDBJ databases">
        <title>Cytophagaceae bacterium strain CAR-16.</title>
        <authorList>
            <person name="Chen W.-M."/>
        </authorList>
    </citation>
    <scope>NUCLEOTIDE SEQUENCE [LARGE SCALE GENOMIC DNA]</scope>
    <source>
        <strain evidence="1 2">CAR-16</strain>
    </source>
</reference>